<organism evidence="2 3">
    <name type="scientific">Candidatus Kaiserbacteria bacterium RIFCSPHIGHO2_01_FULL_54_36b</name>
    <dbReference type="NCBI Taxonomy" id="1798483"/>
    <lineage>
        <taxon>Bacteria</taxon>
        <taxon>Candidatus Kaiseribacteriota</taxon>
    </lineage>
</organism>
<comment type="caution">
    <text evidence="2">The sequence shown here is derived from an EMBL/GenBank/DDBJ whole genome shotgun (WGS) entry which is preliminary data.</text>
</comment>
<name>A0A1F6CM89_9BACT</name>
<feature type="domain" description="AB hydrolase-1" evidence="1">
    <location>
        <begin position="2"/>
        <end position="211"/>
    </location>
</feature>
<dbReference type="Proteomes" id="UP000176445">
    <property type="component" value="Unassembled WGS sequence"/>
</dbReference>
<dbReference type="InterPro" id="IPR050266">
    <property type="entry name" value="AB_hydrolase_sf"/>
</dbReference>
<dbReference type="InterPro" id="IPR000073">
    <property type="entry name" value="AB_hydrolase_1"/>
</dbReference>
<gene>
    <name evidence="2" type="ORF">A2704_05265</name>
</gene>
<proteinExistence type="predicted"/>
<dbReference type="GO" id="GO:0016020">
    <property type="term" value="C:membrane"/>
    <property type="evidence" value="ECO:0007669"/>
    <property type="project" value="TreeGrafter"/>
</dbReference>
<evidence type="ECO:0000259" key="1">
    <source>
        <dbReference type="Pfam" id="PF00561"/>
    </source>
</evidence>
<dbReference type="Gene3D" id="3.40.50.1820">
    <property type="entry name" value="alpha/beta hydrolase"/>
    <property type="match status" value="1"/>
</dbReference>
<sequence length="226" mass="25736">MFILHGWTYSTATWDPLLEALRARGADVEFLEIPGLTDGTNPVWTLDEYVKWLEEKTAAHDKIILYGHSNGGRISLAYTAKHPEKVARLILEDSAGIPPRGLRRIKRDVFKRLSHIGHVFTRSETLRNLLYKVVRENDYRAATPEMKKTMANLLSVDLSLILHKIQCPTLIIWGADDRTTLLRDGEILHQGIRGSRMKIIPDARHSPHITHVQEVADLVAEELRLV</sequence>
<evidence type="ECO:0000313" key="2">
    <source>
        <dbReference type="EMBL" id="OGG50326.1"/>
    </source>
</evidence>
<dbReference type="PANTHER" id="PTHR43798:SF33">
    <property type="entry name" value="HYDROLASE, PUTATIVE (AFU_ORTHOLOGUE AFUA_2G14860)-RELATED"/>
    <property type="match status" value="1"/>
</dbReference>
<dbReference type="PANTHER" id="PTHR43798">
    <property type="entry name" value="MONOACYLGLYCEROL LIPASE"/>
    <property type="match status" value="1"/>
</dbReference>
<evidence type="ECO:0000313" key="3">
    <source>
        <dbReference type="Proteomes" id="UP000176445"/>
    </source>
</evidence>
<accession>A0A1F6CM89</accession>
<dbReference type="InterPro" id="IPR029058">
    <property type="entry name" value="AB_hydrolase_fold"/>
</dbReference>
<reference evidence="2 3" key="1">
    <citation type="journal article" date="2016" name="Nat. Commun.">
        <title>Thousands of microbial genomes shed light on interconnected biogeochemical processes in an aquifer system.</title>
        <authorList>
            <person name="Anantharaman K."/>
            <person name="Brown C.T."/>
            <person name="Hug L.A."/>
            <person name="Sharon I."/>
            <person name="Castelle C.J."/>
            <person name="Probst A.J."/>
            <person name="Thomas B.C."/>
            <person name="Singh A."/>
            <person name="Wilkins M.J."/>
            <person name="Karaoz U."/>
            <person name="Brodie E.L."/>
            <person name="Williams K.H."/>
            <person name="Hubbard S.S."/>
            <person name="Banfield J.F."/>
        </authorList>
    </citation>
    <scope>NUCLEOTIDE SEQUENCE [LARGE SCALE GENOMIC DNA]</scope>
</reference>
<dbReference type="AlphaFoldDB" id="A0A1F6CM89"/>
<protein>
    <recommendedName>
        <fullName evidence="1">AB hydrolase-1 domain-containing protein</fullName>
    </recommendedName>
</protein>
<dbReference type="Pfam" id="PF00561">
    <property type="entry name" value="Abhydrolase_1"/>
    <property type="match status" value="1"/>
</dbReference>
<dbReference type="EMBL" id="MFKW01000052">
    <property type="protein sequence ID" value="OGG50326.1"/>
    <property type="molecule type" value="Genomic_DNA"/>
</dbReference>
<dbReference type="SUPFAM" id="SSF53474">
    <property type="entry name" value="alpha/beta-Hydrolases"/>
    <property type="match status" value="1"/>
</dbReference>